<feature type="chain" id="PRO_5045260076" evidence="2">
    <location>
        <begin position="23"/>
        <end position="120"/>
    </location>
</feature>
<evidence type="ECO:0000256" key="1">
    <source>
        <dbReference type="ARBA" id="ARBA00022490"/>
    </source>
</evidence>
<dbReference type="InterPro" id="IPR004509">
    <property type="entry name" value="Competence_ComEA_HhH"/>
</dbReference>
<reference evidence="5" key="1">
    <citation type="journal article" date="2019" name="Int. J. Syst. Evol. Microbiol.">
        <title>The Global Catalogue of Microorganisms (GCM) 10K type strain sequencing project: providing services to taxonomists for standard genome sequencing and annotation.</title>
        <authorList>
            <consortium name="The Broad Institute Genomics Platform"/>
            <consortium name="The Broad Institute Genome Sequencing Center for Infectious Disease"/>
            <person name="Wu L."/>
            <person name="Ma J."/>
        </authorList>
    </citation>
    <scope>NUCLEOTIDE SEQUENCE [LARGE SCALE GENOMIC DNA]</scope>
    <source>
        <strain evidence="5">CGMCC 1.13587</strain>
    </source>
</reference>
<keyword evidence="2" id="KW-0732">Signal</keyword>
<dbReference type="Pfam" id="PF12836">
    <property type="entry name" value="HHH_3"/>
    <property type="match status" value="1"/>
</dbReference>
<evidence type="ECO:0000259" key="3">
    <source>
        <dbReference type="SMART" id="SM00278"/>
    </source>
</evidence>
<feature type="signal peptide" evidence="2">
    <location>
        <begin position="1"/>
        <end position="22"/>
    </location>
</feature>
<dbReference type="Proteomes" id="UP001596111">
    <property type="component" value="Unassembled WGS sequence"/>
</dbReference>
<sequence length="120" mass="12501">MFNKLAALAFALTLAVPGLLLAATPVNINQADAATIAKSLDGIGQSRAQAIVDWRTAHGPFKKADDLRRVKGIGKATIERNRDAILLGDDTAGTVAKADAPAKSAYKSKKAAAEEATTEE</sequence>
<dbReference type="EMBL" id="JBHSNG010000005">
    <property type="protein sequence ID" value="MFC5580810.1"/>
    <property type="molecule type" value="Genomic_DNA"/>
</dbReference>
<feature type="domain" description="Helix-hairpin-helix DNA-binding motif class 1" evidence="3">
    <location>
        <begin position="65"/>
        <end position="84"/>
    </location>
</feature>
<organism evidence="4 5">
    <name type="scientific">Rhodanobacter terrae</name>
    <dbReference type="NCBI Taxonomy" id="418647"/>
    <lineage>
        <taxon>Bacteria</taxon>
        <taxon>Pseudomonadati</taxon>
        <taxon>Pseudomonadota</taxon>
        <taxon>Gammaproteobacteria</taxon>
        <taxon>Lysobacterales</taxon>
        <taxon>Rhodanobacteraceae</taxon>
        <taxon>Rhodanobacter</taxon>
    </lineage>
</organism>
<dbReference type="Gene3D" id="1.10.150.280">
    <property type="entry name" value="AF1531-like domain"/>
    <property type="match status" value="1"/>
</dbReference>
<dbReference type="GO" id="GO:0003677">
    <property type="term" value="F:DNA binding"/>
    <property type="evidence" value="ECO:0007669"/>
    <property type="project" value="UniProtKB-KW"/>
</dbReference>
<comment type="caution">
    <text evidence="4">The sequence shown here is derived from an EMBL/GenBank/DDBJ whole genome shotgun (WGS) entry which is preliminary data.</text>
</comment>
<evidence type="ECO:0000313" key="4">
    <source>
        <dbReference type="EMBL" id="MFC5580810.1"/>
    </source>
</evidence>
<dbReference type="NCBIfam" id="TIGR00426">
    <property type="entry name" value="competence protein ComEA helix-hairpin-helix repeat region"/>
    <property type="match status" value="1"/>
</dbReference>
<protein>
    <submittedName>
        <fullName evidence="4">ComEA family DNA-binding protein</fullName>
    </submittedName>
</protein>
<dbReference type="InterPro" id="IPR003583">
    <property type="entry name" value="Hlx-hairpin-Hlx_DNA-bd_motif"/>
</dbReference>
<keyword evidence="1" id="KW-0963">Cytoplasm</keyword>
<evidence type="ECO:0000313" key="5">
    <source>
        <dbReference type="Proteomes" id="UP001596111"/>
    </source>
</evidence>
<dbReference type="RefSeq" id="WP_377325650.1">
    <property type="nucleotide sequence ID" value="NZ_JBHSNG010000005.1"/>
</dbReference>
<keyword evidence="5" id="KW-1185">Reference proteome</keyword>
<proteinExistence type="predicted"/>
<accession>A0ABW0SV85</accession>
<gene>
    <name evidence="4" type="ORF">ACFPPB_06770</name>
</gene>
<keyword evidence="4" id="KW-0238">DNA-binding</keyword>
<dbReference type="InterPro" id="IPR010994">
    <property type="entry name" value="RuvA_2-like"/>
</dbReference>
<dbReference type="PANTHER" id="PTHR21180">
    <property type="entry name" value="ENDONUCLEASE/EXONUCLEASE/PHOSPHATASE FAMILY DOMAIN-CONTAINING PROTEIN 1"/>
    <property type="match status" value="1"/>
</dbReference>
<evidence type="ECO:0000256" key="2">
    <source>
        <dbReference type="SAM" id="SignalP"/>
    </source>
</evidence>
<name>A0ABW0SV85_9GAMM</name>
<dbReference type="SUPFAM" id="SSF47781">
    <property type="entry name" value="RuvA domain 2-like"/>
    <property type="match status" value="1"/>
</dbReference>
<feature type="domain" description="Helix-hairpin-helix DNA-binding motif class 1" evidence="3">
    <location>
        <begin position="35"/>
        <end position="54"/>
    </location>
</feature>
<dbReference type="InterPro" id="IPR051675">
    <property type="entry name" value="Endo/Exo/Phosphatase_dom_1"/>
</dbReference>
<dbReference type="PANTHER" id="PTHR21180:SF32">
    <property type="entry name" value="ENDONUCLEASE_EXONUCLEASE_PHOSPHATASE FAMILY DOMAIN-CONTAINING PROTEIN 1"/>
    <property type="match status" value="1"/>
</dbReference>
<dbReference type="SMART" id="SM00278">
    <property type="entry name" value="HhH1"/>
    <property type="match status" value="2"/>
</dbReference>